<comment type="similarity">
    <text evidence="1">Belongs to the eukaryotic ribosomal protein eS28 family.</text>
</comment>
<dbReference type="PANTHER" id="PTHR10769">
    <property type="entry name" value="40S RIBOSOMAL PROTEIN S28"/>
    <property type="match status" value="1"/>
</dbReference>
<dbReference type="GeneID" id="111603861"/>
<dbReference type="Pfam" id="PF01200">
    <property type="entry name" value="Ribosomal_S28e"/>
    <property type="match status" value="1"/>
</dbReference>
<evidence type="ECO:0000256" key="2">
    <source>
        <dbReference type="ARBA" id="ARBA00022980"/>
    </source>
</evidence>
<dbReference type="AlphaFoldDB" id="A0A6J1MAK5"/>
<accession>A0A6J1MAK5</accession>
<gene>
    <name evidence="7" type="primary">LOC111603861</name>
</gene>
<dbReference type="InterPro" id="IPR000289">
    <property type="entry name" value="Ribosomal_eS28"/>
</dbReference>
<dbReference type="Proteomes" id="UP000504633">
    <property type="component" value="Unplaced"/>
</dbReference>
<dbReference type="Gene3D" id="2.40.50.140">
    <property type="entry name" value="Nucleic acid-binding proteins"/>
    <property type="match status" value="1"/>
</dbReference>
<evidence type="ECO:0000256" key="4">
    <source>
        <dbReference type="ARBA" id="ARBA00035146"/>
    </source>
</evidence>
<dbReference type="PANTHER" id="PTHR10769:SF3">
    <property type="entry name" value="SMALL RIBOSOMAL SUBUNIT PROTEIN ES28"/>
    <property type="match status" value="1"/>
</dbReference>
<dbReference type="KEGG" id="dhe:111603861"/>
<dbReference type="OMA" id="TELTWQS"/>
<evidence type="ECO:0000256" key="5">
    <source>
        <dbReference type="ARBA" id="ARBA00035453"/>
    </source>
</evidence>
<dbReference type="RefSeq" id="XP_023177434.1">
    <property type="nucleotide sequence ID" value="XM_023321666.1"/>
</dbReference>
<dbReference type="OrthoDB" id="10258930at2759"/>
<evidence type="ECO:0000313" key="6">
    <source>
        <dbReference type="Proteomes" id="UP000504633"/>
    </source>
</evidence>
<protein>
    <recommendedName>
        <fullName evidence="4">Small ribosomal subunit protein eS28</fullName>
    </recommendedName>
    <alternativeName>
        <fullName evidence="5">40S ribosomal protein S28</fullName>
    </alternativeName>
</protein>
<evidence type="ECO:0000256" key="1">
    <source>
        <dbReference type="ARBA" id="ARBA00005943"/>
    </source>
</evidence>
<sequence length="65" mass="7255">MDPPTSPARVVKVLGRVGARGIFTEVRVESLTFPRMQMLKAVKGPVRLGDIITINDVYQDIEFPK</sequence>
<proteinExistence type="inferred from homology"/>
<dbReference type="InterPro" id="IPR012340">
    <property type="entry name" value="NA-bd_OB-fold"/>
</dbReference>
<dbReference type="GO" id="GO:0003735">
    <property type="term" value="F:structural constituent of ribosome"/>
    <property type="evidence" value="ECO:0007669"/>
    <property type="project" value="InterPro"/>
</dbReference>
<name>A0A6J1MAK5_DROHY</name>
<keyword evidence="2 7" id="KW-0689">Ribosomal protein</keyword>
<dbReference type="GO" id="GO:0006412">
    <property type="term" value="P:translation"/>
    <property type="evidence" value="ECO:0007669"/>
    <property type="project" value="InterPro"/>
</dbReference>
<reference evidence="7" key="1">
    <citation type="submission" date="2025-08" db="UniProtKB">
        <authorList>
            <consortium name="RefSeq"/>
        </authorList>
    </citation>
    <scope>IDENTIFICATION</scope>
    <source>
        <strain evidence="7">15085-1641.00</strain>
        <tissue evidence="7">Whole body</tissue>
    </source>
</reference>
<dbReference type="CTD" id="5740688"/>
<keyword evidence="6" id="KW-1185">Reference proteome</keyword>
<dbReference type="GO" id="GO:0022627">
    <property type="term" value="C:cytosolic small ribosomal subunit"/>
    <property type="evidence" value="ECO:0007669"/>
    <property type="project" value="TreeGrafter"/>
</dbReference>
<dbReference type="SUPFAM" id="SSF50249">
    <property type="entry name" value="Nucleic acid-binding proteins"/>
    <property type="match status" value="1"/>
</dbReference>
<evidence type="ECO:0000256" key="3">
    <source>
        <dbReference type="ARBA" id="ARBA00023274"/>
    </source>
</evidence>
<evidence type="ECO:0000313" key="7">
    <source>
        <dbReference type="RefSeq" id="XP_023177434.1"/>
    </source>
</evidence>
<dbReference type="GO" id="GO:0030490">
    <property type="term" value="P:maturation of SSU-rRNA"/>
    <property type="evidence" value="ECO:0007669"/>
    <property type="project" value="TreeGrafter"/>
</dbReference>
<organism evidence="6 7">
    <name type="scientific">Drosophila hydei</name>
    <name type="common">Fruit fly</name>
    <dbReference type="NCBI Taxonomy" id="7224"/>
    <lineage>
        <taxon>Eukaryota</taxon>
        <taxon>Metazoa</taxon>
        <taxon>Ecdysozoa</taxon>
        <taxon>Arthropoda</taxon>
        <taxon>Hexapoda</taxon>
        <taxon>Insecta</taxon>
        <taxon>Pterygota</taxon>
        <taxon>Neoptera</taxon>
        <taxon>Endopterygota</taxon>
        <taxon>Diptera</taxon>
        <taxon>Brachycera</taxon>
        <taxon>Muscomorpha</taxon>
        <taxon>Ephydroidea</taxon>
        <taxon>Drosophilidae</taxon>
        <taxon>Drosophila</taxon>
    </lineage>
</organism>
<keyword evidence="3" id="KW-0687">Ribonucleoprotein</keyword>
<dbReference type="GO" id="GO:0000028">
    <property type="term" value="P:ribosomal small subunit assembly"/>
    <property type="evidence" value="ECO:0007669"/>
    <property type="project" value="TreeGrafter"/>
</dbReference>